<keyword evidence="1" id="KW-1133">Transmembrane helix</keyword>
<dbReference type="AlphaFoldDB" id="A0A1G6YZZ7"/>
<dbReference type="Proteomes" id="UP000199245">
    <property type="component" value="Unassembled WGS sequence"/>
</dbReference>
<dbReference type="RefSeq" id="WP_176936965.1">
    <property type="nucleotide sequence ID" value="NZ_FMZW01000017.1"/>
</dbReference>
<organism evidence="2 3">
    <name type="scientific">Bradyrhizobium brasilense</name>
    <dbReference type="NCBI Taxonomy" id="1419277"/>
    <lineage>
        <taxon>Bacteria</taxon>
        <taxon>Pseudomonadati</taxon>
        <taxon>Pseudomonadota</taxon>
        <taxon>Alphaproteobacteria</taxon>
        <taxon>Hyphomicrobiales</taxon>
        <taxon>Nitrobacteraceae</taxon>
        <taxon>Bradyrhizobium</taxon>
    </lineage>
</organism>
<evidence type="ECO:0000256" key="1">
    <source>
        <dbReference type="SAM" id="Phobius"/>
    </source>
</evidence>
<protein>
    <submittedName>
        <fullName evidence="2">Uncharacterized protein</fullName>
    </submittedName>
</protein>
<sequence>MIISTAHAQPFGGPSGCCGGGDPLLPDAIVWIGLLMMVAAVGWPWLLILAKRLARSLRR</sequence>
<evidence type="ECO:0000313" key="3">
    <source>
        <dbReference type="Proteomes" id="UP000199245"/>
    </source>
</evidence>
<feature type="transmembrane region" description="Helical" evidence="1">
    <location>
        <begin position="29"/>
        <end position="50"/>
    </location>
</feature>
<gene>
    <name evidence="2" type="ORF">SAMN05216337_1017156</name>
</gene>
<reference evidence="2 3" key="1">
    <citation type="submission" date="2016-10" db="EMBL/GenBank/DDBJ databases">
        <authorList>
            <person name="de Groot N.N."/>
        </authorList>
    </citation>
    <scope>NUCLEOTIDE SEQUENCE [LARGE SCALE GENOMIC DNA]</scope>
    <source>
        <strain evidence="2 3">R5</strain>
    </source>
</reference>
<keyword evidence="1" id="KW-0812">Transmembrane</keyword>
<dbReference type="EMBL" id="FMZW01000017">
    <property type="protein sequence ID" value="SDD95842.1"/>
    <property type="molecule type" value="Genomic_DNA"/>
</dbReference>
<name>A0A1G6YZZ7_9BRAD</name>
<evidence type="ECO:0000313" key="2">
    <source>
        <dbReference type="EMBL" id="SDD95842.1"/>
    </source>
</evidence>
<keyword evidence="1" id="KW-0472">Membrane</keyword>
<proteinExistence type="predicted"/>
<accession>A0A1G6YZZ7</accession>